<reference evidence="3 4" key="1">
    <citation type="submission" date="2015-02" db="EMBL/GenBank/DDBJ databases">
        <title>Evolution of amylase-binding proteins of oral streptococcal species.</title>
        <authorList>
            <person name="Haase E.M."/>
        </authorList>
    </citation>
    <scope>NUCLEOTIDE SEQUENCE [LARGE SCALE GENOMIC DNA]</scope>
    <source>
        <strain evidence="3 4">UC6950A</strain>
    </source>
</reference>
<accession>A0A0F3HF81</accession>
<comment type="caution">
    <text evidence="3">The sequence shown here is derived from an EMBL/GenBank/DDBJ whole genome shotgun (WGS) entry which is preliminary data.</text>
</comment>
<dbReference type="RefSeq" id="WP_241768492.1">
    <property type="nucleotide sequence ID" value="NZ_JASGZS010000001.1"/>
</dbReference>
<keyword evidence="2" id="KW-0472">Membrane</keyword>
<protein>
    <submittedName>
        <fullName evidence="3">Uncharacterized protein</fullName>
    </submittedName>
</protein>
<dbReference type="EMBL" id="JYOV01000014">
    <property type="protein sequence ID" value="KJU92874.1"/>
    <property type="molecule type" value="Genomic_DNA"/>
</dbReference>
<keyword evidence="2" id="KW-1133">Transmembrane helix</keyword>
<proteinExistence type="predicted"/>
<evidence type="ECO:0000256" key="2">
    <source>
        <dbReference type="SAM" id="Phobius"/>
    </source>
</evidence>
<feature type="transmembrane region" description="Helical" evidence="2">
    <location>
        <begin position="106"/>
        <end position="123"/>
    </location>
</feature>
<feature type="transmembrane region" description="Helical" evidence="2">
    <location>
        <begin position="35"/>
        <end position="56"/>
    </location>
</feature>
<organism evidence="3 4">
    <name type="scientific">Streptococcus infantis</name>
    <dbReference type="NCBI Taxonomy" id="68892"/>
    <lineage>
        <taxon>Bacteria</taxon>
        <taxon>Bacillati</taxon>
        <taxon>Bacillota</taxon>
        <taxon>Bacilli</taxon>
        <taxon>Lactobacillales</taxon>
        <taxon>Streptococcaceae</taxon>
        <taxon>Streptococcus</taxon>
    </lineage>
</organism>
<feature type="transmembrane region" description="Helical" evidence="2">
    <location>
        <begin position="143"/>
        <end position="164"/>
    </location>
</feature>
<keyword evidence="2" id="KW-0812">Transmembrane</keyword>
<feature type="region of interest" description="Disordered" evidence="1">
    <location>
        <begin position="1"/>
        <end position="20"/>
    </location>
</feature>
<evidence type="ECO:0000256" key="1">
    <source>
        <dbReference type="SAM" id="MobiDB-lite"/>
    </source>
</evidence>
<feature type="compositionally biased region" description="Basic residues" evidence="1">
    <location>
        <begin position="10"/>
        <end position="20"/>
    </location>
</feature>
<evidence type="ECO:0000313" key="3">
    <source>
        <dbReference type="EMBL" id="KJU92874.1"/>
    </source>
</evidence>
<dbReference type="Proteomes" id="UP000033405">
    <property type="component" value="Unassembled WGS sequence"/>
</dbReference>
<name>A0A0F3HF81_9STRE</name>
<feature type="transmembrane region" description="Helical" evidence="2">
    <location>
        <begin position="68"/>
        <end position="86"/>
    </location>
</feature>
<dbReference type="PATRIC" id="fig|28037.218.peg.1169"/>
<sequence length="174" mass="20298">MGKIQSNQSNKRKSNTKKNHPRKESFQLWLDSHKIIGFFLILALILGIGLGVTLVFKLLPIPSPYRDINYSFPIYINLFCLVYRLFDYWFLDLSKTRMTIKRYADLFIYLNSIGLIVHLFIGIGGKNSKGILPPLLSLDHRYIWFPIATYLIFFSLASIITLVMKYIEKKRSQS</sequence>
<evidence type="ECO:0000313" key="4">
    <source>
        <dbReference type="Proteomes" id="UP000033405"/>
    </source>
</evidence>
<gene>
    <name evidence="3" type="ORF">TZ96_01214</name>
</gene>
<dbReference type="AlphaFoldDB" id="A0A0F3HF81"/>